<proteinExistence type="predicted"/>
<evidence type="ECO:0000313" key="3">
    <source>
        <dbReference type="Proteomes" id="UP000003835"/>
    </source>
</evidence>
<keyword evidence="1" id="KW-0472">Membrane</keyword>
<accession>B4VX72</accession>
<sequence>MTFLQLAVITCLTFVLIKFTASVFGYGNNRFLNSLVTAILAIFVTFELVKLLQAVFIKLG</sequence>
<dbReference type="AlphaFoldDB" id="B4VX72"/>
<evidence type="ECO:0000256" key="1">
    <source>
        <dbReference type="SAM" id="Phobius"/>
    </source>
</evidence>
<dbReference type="OrthoDB" id="427545at2"/>
<keyword evidence="1" id="KW-0812">Transmembrane</keyword>
<protein>
    <submittedName>
        <fullName evidence="2">Uncharacterized protein</fullName>
    </submittedName>
</protein>
<reference evidence="2 3" key="1">
    <citation type="submission" date="2008-07" db="EMBL/GenBank/DDBJ databases">
        <authorList>
            <person name="Tandeau de Marsac N."/>
            <person name="Ferriera S."/>
            <person name="Johnson J."/>
            <person name="Kravitz S."/>
            <person name="Beeson K."/>
            <person name="Sutton G."/>
            <person name="Rogers Y.-H."/>
            <person name="Friedman R."/>
            <person name="Frazier M."/>
            <person name="Venter J.C."/>
        </authorList>
    </citation>
    <scope>NUCLEOTIDE SEQUENCE [LARGE SCALE GENOMIC DNA]</scope>
    <source>
        <strain evidence="2 3">PCC 7420</strain>
    </source>
</reference>
<dbReference type="EMBL" id="DS989857">
    <property type="protein sequence ID" value="EDX73512.1"/>
    <property type="molecule type" value="Genomic_DNA"/>
</dbReference>
<dbReference type="eggNOG" id="ENOG5033MFC">
    <property type="taxonomic scope" value="Bacteria"/>
</dbReference>
<gene>
    <name evidence="2" type="ORF">MC7420_3686</name>
</gene>
<name>B4VX72_9CYAN</name>
<organism evidence="2 3">
    <name type="scientific">Coleofasciculus chthonoplastes PCC 7420</name>
    <dbReference type="NCBI Taxonomy" id="118168"/>
    <lineage>
        <taxon>Bacteria</taxon>
        <taxon>Bacillati</taxon>
        <taxon>Cyanobacteriota</taxon>
        <taxon>Cyanophyceae</taxon>
        <taxon>Coleofasciculales</taxon>
        <taxon>Coleofasciculaceae</taxon>
        <taxon>Coleofasciculus</taxon>
    </lineage>
</organism>
<evidence type="ECO:0000313" key="2">
    <source>
        <dbReference type="EMBL" id="EDX73512.1"/>
    </source>
</evidence>
<feature type="transmembrane region" description="Helical" evidence="1">
    <location>
        <begin position="35"/>
        <end position="57"/>
    </location>
</feature>
<dbReference type="Proteomes" id="UP000003835">
    <property type="component" value="Unassembled WGS sequence"/>
</dbReference>
<dbReference type="HOGENOM" id="CLU_209768_0_0_3"/>
<keyword evidence="1" id="KW-1133">Transmembrane helix</keyword>
<dbReference type="RefSeq" id="WP_006103216.1">
    <property type="nucleotide sequence ID" value="NZ_DS989857.1"/>
</dbReference>
<keyword evidence="3" id="KW-1185">Reference proteome</keyword>